<dbReference type="Pfam" id="PF00583">
    <property type="entry name" value="Acetyltransf_1"/>
    <property type="match status" value="1"/>
</dbReference>
<dbReference type="PROSITE" id="PS51186">
    <property type="entry name" value="GNAT"/>
    <property type="match status" value="1"/>
</dbReference>
<protein>
    <recommendedName>
        <fullName evidence="1">N-acetyltransferase domain-containing protein</fullName>
    </recommendedName>
</protein>
<gene>
    <name evidence="2" type="ORF">SMSRO_SF014950</name>
</gene>
<dbReference type="InterPro" id="IPR016181">
    <property type="entry name" value="Acyl_CoA_acyltransferase"/>
</dbReference>
<evidence type="ECO:0000313" key="2">
    <source>
        <dbReference type="EMBL" id="PQM31648.1"/>
    </source>
</evidence>
<dbReference type="InterPro" id="IPR000182">
    <property type="entry name" value="GNAT_dom"/>
</dbReference>
<feature type="domain" description="N-acetyltransferase" evidence="1">
    <location>
        <begin position="1"/>
        <end position="153"/>
    </location>
</feature>
<dbReference type="Proteomes" id="UP000031565">
    <property type="component" value="Unassembled WGS sequence"/>
</dbReference>
<accession>A0A2P6FDW3</accession>
<dbReference type="Gene3D" id="3.40.630.30">
    <property type="match status" value="1"/>
</dbReference>
<evidence type="ECO:0000259" key="1">
    <source>
        <dbReference type="PROSITE" id="PS51186"/>
    </source>
</evidence>
<dbReference type="AlphaFoldDB" id="A0A2P6FDW3"/>
<proteinExistence type="predicted"/>
<name>A0A2P6FDW3_9MOLU</name>
<dbReference type="STRING" id="2138.SMSRO_v1c14190"/>
<evidence type="ECO:0000313" key="3">
    <source>
        <dbReference type="Proteomes" id="UP000031565"/>
    </source>
</evidence>
<dbReference type="CDD" id="cd04301">
    <property type="entry name" value="NAT_SF"/>
    <property type="match status" value="1"/>
</dbReference>
<dbReference type="RefSeq" id="WP_227991149.1">
    <property type="nucleotide sequence ID" value="NZ_CM020866.1"/>
</dbReference>
<reference evidence="2 3" key="1">
    <citation type="journal article" date="2015" name="MBio">
        <title>Genome sequence of the Drosophila melanogaster male-killing Spiroplasma strain MSRO endosymbiont.</title>
        <authorList>
            <person name="Paredes J.C."/>
            <person name="Herren J.K."/>
            <person name="Schupfer F."/>
            <person name="Marin R."/>
            <person name="Claverol S."/>
            <person name="Kuo C.H."/>
            <person name="Lemaitre B."/>
            <person name="Beven L."/>
        </authorList>
    </citation>
    <scope>NUCLEOTIDE SEQUENCE [LARGE SCALE GENOMIC DNA]</scope>
    <source>
        <strain evidence="2 3">MSRO</strain>
    </source>
</reference>
<sequence>MIRRATILDQNQIEELRQKALSKVSIEDYSLLQQRAILEQWKDEDFCKVLSEEEGYVIVFDNKILAFGSYHAEQNQITQLYVDPEYQGWYFGKKLLQQLEIVAQTNGFLDITVNAYLPTVAFFKNIIIVPLKRIYTSIKTKKLSHFLWKNTFNLTKSGYNFTIEQRKDLLMLTNGNLDAKTLKTFNFLNSLKLNFLSIERILKMKTELTFDQKTVILGLLRKQHNMKTNLYRHYQPVKQHKPRRIAKPKG</sequence>
<keyword evidence="3" id="KW-1185">Reference proteome</keyword>
<comment type="caution">
    <text evidence="2">The sequence shown here is derived from an EMBL/GenBank/DDBJ whole genome shotgun (WGS) entry which is preliminary data.</text>
</comment>
<dbReference type="GO" id="GO:0016747">
    <property type="term" value="F:acyltransferase activity, transferring groups other than amino-acyl groups"/>
    <property type="evidence" value="ECO:0007669"/>
    <property type="project" value="InterPro"/>
</dbReference>
<dbReference type="EMBL" id="JTLV02000001">
    <property type="protein sequence ID" value="PQM31648.1"/>
    <property type="molecule type" value="Genomic_DNA"/>
</dbReference>
<organism evidence="2 3">
    <name type="scientific">Spiroplasma poulsonii</name>
    <dbReference type="NCBI Taxonomy" id="2138"/>
    <lineage>
        <taxon>Bacteria</taxon>
        <taxon>Bacillati</taxon>
        <taxon>Mycoplasmatota</taxon>
        <taxon>Mollicutes</taxon>
        <taxon>Entomoplasmatales</taxon>
        <taxon>Spiroplasmataceae</taxon>
        <taxon>Spiroplasma</taxon>
    </lineage>
</organism>
<dbReference type="SUPFAM" id="SSF55729">
    <property type="entry name" value="Acyl-CoA N-acyltransferases (Nat)"/>
    <property type="match status" value="1"/>
</dbReference>